<dbReference type="EMBL" id="LJSN01000003">
    <property type="protein sequence ID" value="PNE38092.1"/>
    <property type="molecule type" value="Genomic_DNA"/>
</dbReference>
<dbReference type="GO" id="GO:0006260">
    <property type="term" value="P:DNA replication"/>
    <property type="evidence" value="ECO:0007669"/>
    <property type="project" value="UniProtKB-KW"/>
</dbReference>
<dbReference type="GO" id="GO:0003677">
    <property type="term" value="F:DNA binding"/>
    <property type="evidence" value="ECO:0007669"/>
    <property type="project" value="UniProtKB-KW"/>
</dbReference>
<dbReference type="Proteomes" id="UP000236047">
    <property type="component" value="Unassembled WGS sequence"/>
</dbReference>
<sequence length="187" mass="19672">MVSVVPLCSLFMAGVAFADRIKLRRSRTMTTLTAMPTPPDREATQRARVGRMLVAPDSIPETAATLLPEDLSGPLAVVYVSVLAVYASGQPVDSITVGVHLHCRGRLAEIGGSTYLTALAQAGTGTVSLAALPAFHRPADVVPMRTPTACRTSPPSKELLWDKVIAEFTSAALSTTSTTSTSYMPAT</sequence>
<dbReference type="InterPro" id="IPR007693">
    <property type="entry name" value="DNA_helicase_DnaB-like_N"/>
</dbReference>
<dbReference type="InterPro" id="IPR016136">
    <property type="entry name" value="DNA_helicase_N/primase_C"/>
</dbReference>
<keyword evidence="2" id="KW-0238">DNA-binding</keyword>
<evidence type="ECO:0000259" key="3">
    <source>
        <dbReference type="Pfam" id="PF00772"/>
    </source>
</evidence>
<protein>
    <recommendedName>
        <fullName evidence="3">DNA helicase DnaB-like N-terminal domain-containing protein</fullName>
    </recommendedName>
</protein>
<name>A0A2N8PAT5_STRNR</name>
<dbReference type="AlphaFoldDB" id="A0A2N8PAT5"/>
<evidence type="ECO:0000313" key="5">
    <source>
        <dbReference type="Proteomes" id="UP000236047"/>
    </source>
</evidence>
<accession>A0A2N8PAT5</accession>
<dbReference type="SUPFAM" id="SSF48024">
    <property type="entry name" value="N-terminal domain of DnaB helicase"/>
    <property type="match status" value="1"/>
</dbReference>
<feature type="domain" description="DNA helicase DnaB-like N-terminal" evidence="3">
    <location>
        <begin position="46"/>
        <end position="124"/>
    </location>
</feature>
<reference evidence="5" key="1">
    <citation type="submission" date="2015-09" db="EMBL/GenBank/DDBJ databases">
        <authorList>
            <person name="Graham D.E."/>
            <person name="Mahan K.M."/>
            <person name="Klingeman D.M."/>
            <person name="Fida T."/>
            <person name="Giannone R.J."/>
            <person name="Hettich R.L."/>
            <person name="Parry R.J."/>
            <person name="Spain J.C."/>
        </authorList>
    </citation>
    <scope>NUCLEOTIDE SEQUENCE [LARGE SCALE GENOMIC DNA]</scope>
    <source>
        <strain evidence="5">JCM 4701</strain>
    </source>
</reference>
<gene>
    <name evidence="4" type="ORF">AOB60_28555</name>
</gene>
<evidence type="ECO:0000313" key="4">
    <source>
        <dbReference type="EMBL" id="PNE38092.1"/>
    </source>
</evidence>
<organism evidence="4 5">
    <name type="scientific">Streptomyces noursei</name>
    <name type="common">Streptomyces albulus</name>
    <dbReference type="NCBI Taxonomy" id="1971"/>
    <lineage>
        <taxon>Bacteria</taxon>
        <taxon>Bacillati</taxon>
        <taxon>Actinomycetota</taxon>
        <taxon>Actinomycetes</taxon>
        <taxon>Kitasatosporales</taxon>
        <taxon>Streptomycetaceae</taxon>
        <taxon>Streptomyces</taxon>
    </lineage>
</organism>
<proteinExistence type="predicted"/>
<comment type="caution">
    <text evidence="4">The sequence shown here is derived from an EMBL/GenBank/DDBJ whole genome shotgun (WGS) entry which is preliminary data.</text>
</comment>
<keyword evidence="1" id="KW-0235">DNA replication</keyword>
<dbReference type="Gene3D" id="1.10.860.10">
    <property type="entry name" value="DNAb Helicase, Chain A"/>
    <property type="match status" value="1"/>
</dbReference>
<evidence type="ECO:0000256" key="1">
    <source>
        <dbReference type="ARBA" id="ARBA00022705"/>
    </source>
</evidence>
<dbReference type="GO" id="GO:0005524">
    <property type="term" value="F:ATP binding"/>
    <property type="evidence" value="ECO:0007669"/>
    <property type="project" value="InterPro"/>
</dbReference>
<dbReference type="InterPro" id="IPR036185">
    <property type="entry name" value="DNA_heli_DnaB-like_N_sf"/>
</dbReference>
<evidence type="ECO:0000256" key="2">
    <source>
        <dbReference type="ARBA" id="ARBA00023125"/>
    </source>
</evidence>
<dbReference type="Pfam" id="PF00772">
    <property type="entry name" value="DnaB"/>
    <property type="match status" value="1"/>
</dbReference>
<keyword evidence="5" id="KW-1185">Reference proteome</keyword>
<dbReference type="GO" id="GO:0003678">
    <property type="term" value="F:DNA helicase activity"/>
    <property type="evidence" value="ECO:0007669"/>
    <property type="project" value="InterPro"/>
</dbReference>